<comment type="caution">
    <text evidence="6">The sequence shown here is derived from an EMBL/GenBank/DDBJ whole genome shotgun (WGS) entry which is preliminary data.</text>
</comment>
<reference evidence="6" key="1">
    <citation type="submission" date="2022-10" db="EMBL/GenBank/DDBJ databases">
        <authorList>
            <person name="Chen Y."/>
            <person name="Dougan E. K."/>
            <person name="Chan C."/>
            <person name="Rhodes N."/>
            <person name="Thang M."/>
        </authorList>
    </citation>
    <scope>NUCLEOTIDE SEQUENCE</scope>
</reference>
<feature type="compositionally biased region" description="Basic and acidic residues" evidence="5">
    <location>
        <begin position="219"/>
        <end position="243"/>
    </location>
</feature>
<gene>
    <name evidence="6" type="ORF">C1SCF055_LOCUS23267</name>
</gene>
<evidence type="ECO:0000256" key="4">
    <source>
        <dbReference type="ARBA" id="ARBA00023004"/>
    </source>
</evidence>
<dbReference type="EMBL" id="CAMXCT030002248">
    <property type="protein sequence ID" value="CAL4784138.1"/>
    <property type="molecule type" value="Genomic_DNA"/>
</dbReference>
<keyword evidence="4" id="KW-0408">Iron</keyword>
<dbReference type="Pfam" id="PF01152">
    <property type="entry name" value="Bac_globin"/>
    <property type="match status" value="1"/>
</dbReference>
<sequence>MANVGAHFISNAGGPDCIFERLGGQSALEKFVEGFYDLMATDKDTKKFFENRNLKNLKKRTVDYLGGLWGGAAYRGPDLFLAHTGLGVTVRIFEVMMKCAEKQLKLMKVKSGLSKEILEDLLSMKEPLCDPTGRLAKERHAKNLAMGDPFDDAANRAAYAAKQQEEQERRKKIAEFRKKKQQEREEKERAEKARKEMMKVAAPKAAQSSQDSKMAKKASNKEAKIGGKDAEDEKKLKKPKEPDEISGTEGTEVVELEISQAPKEAVEAEASQSLASVAEELIDSEYNSESSDDSAMNAHLVLLQDKKKLEAPKSKLEAWARSGDSGQLSLQTTMDGAMNSAVSEGRAATITSDSAALDVWSSVPQDFAAEPLPEASYCDLMDWRVSTPKEEACICGTRKDDPFDPKVLGDDSRAELEEPMEPKSHVKGVLSYDASLGQPLRGVPIREEPLWLLSTDDEVMSVTVSLYVNGFEFRHKGIEHAFSFVPFIMVRNCKFQATTSHGVNLAEFRCFKVSMFTHGVCLYFGVREKTFDPGVAEEKRSAWVLDISRAVRLVTQSLFPSFQICCRPLASVPRTSRRIMAGYLAHHDDSNTVSVLYCELQPQQGDKGRLVMYDNENCEDCLSEIILTPRTTCTEKVGISCTCFTVEQHLFSARTIAERKLWLRALSNIKVKLQHGAPEADEEALRHYRVAILEHARTTGCNDSQAVMDALLRRHVKQVEFPEMPFGYNQDGFFAEPLQPDVSSHGIGLPAVVSLTKQPELAGAGDAPLDVESETPTSYTTGGGTSAAL</sequence>
<evidence type="ECO:0000313" key="8">
    <source>
        <dbReference type="Proteomes" id="UP001152797"/>
    </source>
</evidence>
<feature type="region of interest" description="Disordered" evidence="5">
    <location>
        <begin position="176"/>
        <end position="273"/>
    </location>
</feature>
<dbReference type="OrthoDB" id="2155372at2759"/>
<evidence type="ECO:0000313" key="7">
    <source>
        <dbReference type="EMBL" id="CAL4784138.1"/>
    </source>
</evidence>
<evidence type="ECO:0000256" key="2">
    <source>
        <dbReference type="ARBA" id="ARBA00022617"/>
    </source>
</evidence>
<keyword evidence="3" id="KW-0479">Metal-binding</keyword>
<dbReference type="EMBL" id="CAMXCT020002248">
    <property type="protein sequence ID" value="CAL1150201.1"/>
    <property type="molecule type" value="Genomic_DNA"/>
</dbReference>
<evidence type="ECO:0000256" key="1">
    <source>
        <dbReference type="ARBA" id="ARBA00022448"/>
    </source>
</evidence>
<dbReference type="InterPro" id="IPR012292">
    <property type="entry name" value="Globin/Proto"/>
</dbReference>
<name>A0A9P1CSW1_9DINO</name>
<keyword evidence="2" id="KW-0349">Heme</keyword>
<feature type="region of interest" description="Disordered" evidence="5">
    <location>
        <begin position="763"/>
        <end position="789"/>
    </location>
</feature>
<dbReference type="Proteomes" id="UP001152797">
    <property type="component" value="Unassembled WGS sequence"/>
</dbReference>
<keyword evidence="8" id="KW-1185">Reference proteome</keyword>
<dbReference type="InterPro" id="IPR009050">
    <property type="entry name" value="Globin-like_sf"/>
</dbReference>
<evidence type="ECO:0000313" key="6">
    <source>
        <dbReference type="EMBL" id="CAI3996826.1"/>
    </source>
</evidence>
<evidence type="ECO:0000256" key="3">
    <source>
        <dbReference type="ARBA" id="ARBA00022723"/>
    </source>
</evidence>
<dbReference type="GO" id="GO:0019825">
    <property type="term" value="F:oxygen binding"/>
    <property type="evidence" value="ECO:0007669"/>
    <property type="project" value="InterPro"/>
</dbReference>
<evidence type="ECO:0000256" key="5">
    <source>
        <dbReference type="SAM" id="MobiDB-lite"/>
    </source>
</evidence>
<dbReference type="InterPro" id="IPR001486">
    <property type="entry name" value="Hemoglobin_trunc"/>
</dbReference>
<dbReference type="Gene3D" id="1.10.490.10">
    <property type="entry name" value="Globins"/>
    <property type="match status" value="1"/>
</dbReference>
<protein>
    <submittedName>
        <fullName evidence="7">PH domain-containing protein</fullName>
    </submittedName>
</protein>
<dbReference type="CDD" id="cd00454">
    <property type="entry name" value="TrHb1_N"/>
    <property type="match status" value="1"/>
</dbReference>
<dbReference type="EMBL" id="CAMXCT010002248">
    <property type="protein sequence ID" value="CAI3996826.1"/>
    <property type="molecule type" value="Genomic_DNA"/>
</dbReference>
<dbReference type="AlphaFoldDB" id="A0A9P1CSW1"/>
<dbReference type="GO" id="GO:0020037">
    <property type="term" value="F:heme binding"/>
    <property type="evidence" value="ECO:0007669"/>
    <property type="project" value="InterPro"/>
</dbReference>
<accession>A0A9P1CSW1</accession>
<proteinExistence type="predicted"/>
<dbReference type="SUPFAM" id="SSF46458">
    <property type="entry name" value="Globin-like"/>
    <property type="match status" value="1"/>
</dbReference>
<dbReference type="SUPFAM" id="SSF50729">
    <property type="entry name" value="PH domain-like"/>
    <property type="match status" value="1"/>
</dbReference>
<reference evidence="7 8" key="2">
    <citation type="submission" date="2024-05" db="EMBL/GenBank/DDBJ databases">
        <authorList>
            <person name="Chen Y."/>
            <person name="Shah S."/>
            <person name="Dougan E. K."/>
            <person name="Thang M."/>
            <person name="Chan C."/>
        </authorList>
    </citation>
    <scope>NUCLEOTIDE SEQUENCE [LARGE SCALE GENOMIC DNA]</scope>
</reference>
<feature type="compositionally biased region" description="Basic and acidic residues" evidence="5">
    <location>
        <begin position="176"/>
        <end position="198"/>
    </location>
</feature>
<keyword evidence="1" id="KW-0813">Transport</keyword>
<organism evidence="6">
    <name type="scientific">Cladocopium goreaui</name>
    <dbReference type="NCBI Taxonomy" id="2562237"/>
    <lineage>
        <taxon>Eukaryota</taxon>
        <taxon>Sar</taxon>
        <taxon>Alveolata</taxon>
        <taxon>Dinophyceae</taxon>
        <taxon>Suessiales</taxon>
        <taxon>Symbiodiniaceae</taxon>
        <taxon>Cladocopium</taxon>
    </lineage>
</organism>
<dbReference type="GO" id="GO:0046872">
    <property type="term" value="F:metal ion binding"/>
    <property type="evidence" value="ECO:0007669"/>
    <property type="project" value="UniProtKB-KW"/>
</dbReference>